<dbReference type="RefSeq" id="XP_060424640.1">
    <property type="nucleotide sequence ID" value="XM_060575965.1"/>
</dbReference>
<proteinExistence type="predicted"/>
<dbReference type="GeneID" id="85460491"/>
<comment type="caution">
    <text evidence="2">The sequence shown here is derived from an EMBL/GenBank/DDBJ whole genome shotgun (WGS) entry which is preliminary data.</text>
</comment>
<evidence type="ECO:0000256" key="1">
    <source>
        <dbReference type="SAM" id="MobiDB-lite"/>
    </source>
</evidence>
<feature type="region of interest" description="Disordered" evidence="1">
    <location>
        <begin position="144"/>
        <end position="163"/>
    </location>
</feature>
<keyword evidence="3" id="KW-1185">Reference proteome</keyword>
<name>A0AAJ0AE31_9PEZI</name>
<sequence length="199" mass="21579">MVTASVGDKNDTMNLILRWLLGSRDGYCEIILRKLTFGTRCESKCQDASQYRRFSVRYVAFFIMAIQTVSHSSMPLLRGPQSCPSSVFLSSGNVGFGTGSKKGTAQVDARCGRCAGSGALGRGLGCGYPCITTHAVQVLNPSHSVANSHDTSSQRQSQIYQRTGRANHSQPCYRLCKEGTSPRFPPAVGRGVRCHGSRH</sequence>
<dbReference type="Proteomes" id="UP001224890">
    <property type="component" value="Unassembled WGS sequence"/>
</dbReference>
<reference evidence="2" key="1">
    <citation type="submission" date="2021-06" db="EMBL/GenBank/DDBJ databases">
        <title>Comparative genomics, transcriptomics and evolutionary studies reveal genomic signatures of adaptation to plant cell wall in hemibiotrophic fungi.</title>
        <authorList>
            <consortium name="DOE Joint Genome Institute"/>
            <person name="Baroncelli R."/>
            <person name="Diaz J.F."/>
            <person name="Benocci T."/>
            <person name="Peng M."/>
            <person name="Battaglia E."/>
            <person name="Haridas S."/>
            <person name="Andreopoulos W."/>
            <person name="Labutti K."/>
            <person name="Pangilinan J."/>
            <person name="Floch G.L."/>
            <person name="Makela M.R."/>
            <person name="Henrissat B."/>
            <person name="Grigoriev I.V."/>
            <person name="Crouch J.A."/>
            <person name="De Vries R.P."/>
            <person name="Sukno S.A."/>
            <person name="Thon M.R."/>
        </authorList>
    </citation>
    <scope>NUCLEOTIDE SEQUENCE</scope>
    <source>
        <strain evidence="2">CBS 193.32</strain>
    </source>
</reference>
<dbReference type="AlphaFoldDB" id="A0AAJ0AE31"/>
<evidence type="ECO:0000313" key="2">
    <source>
        <dbReference type="EMBL" id="KAK1659876.1"/>
    </source>
</evidence>
<evidence type="ECO:0000313" key="3">
    <source>
        <dbReference type="Proteomes" id="UP001224890"/>
    </source>
</evidence>
<dbReference type="EMBL" id="JAHMHR010000055">
    <property type="protein sequence ID" value="KAK1659876.1"/>
    <property type="molecule type" value="Genomic_DNA"/>
</dbReference>
<protein>
    <submittedName>
        <fullName evidence="2">Uncharacterized protein</fullName>
    </submittedName>
</protein>
<gene>
    <name evidence="2" type="ORF">BDP55DRAFT_678162</name>
</gene>
<organism evidence="2 3">
    <name type="scientific">Colletotrichum godetiae</name>
    <dbReference type="NCBI Taxonomy" id="1209918"/>
    <lineage>
        <taxon>Eukaryota</taxon>
        <taxon>Fungi</taxon>
        <taxon>Dikarya</taxon>
        <taxon>Ascomycota</taxon>
        <taxon>Pezizomycotina</taxon>
        <taxon>Sordariomycetes</taxon>
        <taxon>Hypocreomycetidae</taxon>
        <taxon>Glomerellales</taxon>
        <taxon>Glomerellaceae</taxon>
        <taxon>Colletotrichum</taxon>
        <taxon>Colletotrichum acutatum species complex</taxon>
    </lineage>
</organism>
<accession>A0AAJ0AE31</accession>